<evidence type="ECO:0000313" key="3">
    <source>
        <dbReference type="WBParaSite" id="MBELARI_LOCUS9517"/>
    </source>
</evidence>
<keyword evidence="1" id="KW-0812">Transmembrane</keyword>
<proteinExistence type="predicted"/>
<name>A0AAF3FQW8_9BILA</name>
<keyword evidence="2" id="KW-1185">Reference proteome</keyword>
<evidence type="ECO:0000256" key="1">
    <source>
        <dbReference type="SAM" id="Phobius"/>
    </source>
</evidence>
<dbReference type="WBParaSite" id="MBELARI_LOCUS9517">
    <property type="protein sequence ID" value="MBELARI_LOCUS9517"/>
    <property type="gene ID" value="MBELARI_LOCUS9517"/>
</dbReference>
<evidence type="ECO:0000313" key="2">
    <source>
        <dbReference type="Proteomes" id="UP000887575"/>
    </source>
</evidence>
<reference evidence="3" key="1">
    <citation type="submission" date="2024-02" db="UniProtKB">
        <authorList>
            <consortium name="WormBaseParasite"/>
        </authorList>
    </citation>
    <scope>IDENTIFICATION</scope>
</reference>
<organism evidence="2 3">
    <name type="scientific">Mesorhabditis belari</name>
    <dbReference type="NCBI Taxonomy" id="2138241"/>
    <lineage>
        <taxon>Eukaryota</taxon>
        <taxon>Metazoa</taxon>
        <taxon>Ecdysozoa</taxon>
        <taxon>Nematoda</taxon>
        <taxon>Chromadorea</taxon>
        <taxon>Rhabditida</taxon>
        <taxon>Rhabditina</taxon>
        <taxon>Rhabditomorpha</taxon>
        <taxon>Rhabditoidea</taxon>
        <taxon>Rhabditidae</taxon>
        <taxon>Mesorhabditinae</taxon>
        <taxon>Mesorhabditis</taxon>
    </lineage>
</organism>
<keyword evidence="1" id="KW-0472">Membrane</keyword>
<protein>
    <submittedName>
        <fullName evidence="3">Uncharacterized protein</fullName>
    </submittedName>
</protein>
<keyword evidence="1" id="KW-1133">Transmembrane helix</keyword>
<dbReference type="AlphaFoldDB" id="A0AAF3FQW8"/>
<sequence>MGCGKSLDSHFLSFNSKSGPQLFTILFPEMLPIPLLSCLSILIFSLISQPIVVSAYPNNRQNELRQKKWYNWNGADMEMQKKWYDWQGMNAEKREEKRGLNAYQEAIPILPMNLDQFALFEENLRRL</sequence>
<feature type="transmembrane region" description="Helical" evidence="1">
    <location>
        <begin position="33"/>
        <end position="56"/>
    </location>
</feature>
<accession>A0AAF3FQW8</accession>
<dbReference type="Proteomes" id="UP000887575">
    <property type="component" value="Unassembled WGS sequence"/>
</dbReference>